<dbReference type="NCBIfam" id="TIGR02887">
    <property type="entry name" value="spore_ger_x_C"/>
    <property type="match status" value="1"/>
</dbReference>
<evidence type="ECO:0000256" key="6">
    <source>
        <dbReference type="ARBA" id="ARBA00023139"/>
    </source>
</evidence>
<feature type="domain" description="Spore germination protein N-terminal" evidence="9">
    <location>
        <begin position="19"/>
        <end position="195"/>
    </location>
</feature>
<evidence type="ECO:0000256" key="3">
    <source>
        <dbReference type="ARBA" id="ARBA00022544"/>
    </source>
</evidence>
<organism evidence="10 11">
    <name type="scientific">Paenibacillus vini</name>
    <dbReference type="NCBI Taxonomy" id="1476024"/>
    <lineage>
        <taxon>Bacteria</taxon>
        <taxon>Bacillati</taxon>
        <taxon>Bacillota</taxon>
        <taxon>Bacilli</taxon>
        <taxon>Bacillales</taxon>
        <taxon>Paenibacillaceae</taxon>
        <taxon>Paenibacillus</taxon>
    </lineage>
</organism>
<name>A0ABQ4MF88_9BACL</name>
<protein>
    <submittedName>
        <fullName evidence="10">Uncharacterized protein</fullName>
    </submittedName>
</protein>
<comment type="caution">
    <text evidence="10">The sequence shown here is derived from an EMBL/GenBank/DDBJ whole genome shotgun (WGS) entry which is preliminary data.</text>
</comment>
<evidence type="ECO:0000313" key="11">
    <source>
        <dbReference type="Proteomes" id="UP000679992"/>
    </source>
</evidence>
<dbReference type="InterPro" id="IPR057336">
    <property type="entry name" value="GerAC_N"/>
</dbReference>
<sequence>MKVMSVLLMLTLLLTGCWDVKEVQSVNFITALGVDYVKDHYVIYAQMLDFWEISRQDTPSNTGKAKIWIGKAEGATMTDALNNLYPASQQRTLWTHVKTIVFSRSLLESHLSETVASLLRSRDFRYTPWVFGTDQEMGQLLSSVSLLNHSVINSELMDPMEVFKQYSSIEPIQLIKLINGINEPAGRALLPSITITDEVWKDYNDPINLVKLNGAFCISKGKSTGFMDMEHLNGVRYTSFRKMYKYPLTVDMPDGSHVVLNIVDSKSKSHFKIKAGVPVAGMKIKARIHVVEVNKESSATAQKIKELAQIAVAKEVRTTFAEARQKDIDIYGLEKKLYRKHNANWKRLSSGTSNSLISKIDLGDVEVNLKVVHATSYKLSDH</sequence>
<comment type="similarity">
    <text evidence="2">Belongs to the GerABKC lipoprotein family.</text>
</comment>
<dbReference type="EMBL" id="BOSL01000013">
    <property type="protein sequence ID" value="GIP54659.1"/>
    <property type="molecule type" value="Genomic_DNA"/>
</dbReference>
<evidence type="ECO:0000313" key="10">
    <source>
        <dbReference type="EMBL" id="GIP54659.1"/>
    </source>
</evidence>
<evidence type="ECO:0000259" key="9">
    <source>
        <dbReference type="Pfam" id="PF25198"/>
    </source>
</evidence>
<gene>
    <name evidence="10" type="ORF">J42TS3_36940</name>
</gene>
<reference evidence="10 11" key="1">
    <citation type="submission" date="2021-03" db="EMBL/GenBank/DDBJ databases">
        <title>Antimicrobial resistance genes in bacteria isolated from Japanese honey, and their potential for conferring macrolide and lincosamide resistance in the American foulbrood pathogen Paenibacillus larvae.</title>
        <authorList>
            <person name="Okamoto M."/>
            <person name="Kumagai M."/>
            <person name="Kanamori H."/>
            <person name="Takamatsu D."/>
        </authorList>
    </citation>
    <scope>NUCLEOTIDE SEQUENCE [LARGE SCALE GENOMIC DNA]</scope>
    <source>
        <strain evidence="10 11">J42TS3</strain>
    </source>
</reference>
<keyword evidence="11" id="KW-1185">Reference proteome</keyword>
<dbReference type="Pfam" id="PF05504">
    <property type="entry name" value="Spore_GerAC"/>
    <property type="match status" value="1"/>
</dbReference>
<evidence type="ECO:0000256" key="1">
    <source>
        <dbReference type="ARBA" id="ARBA00004635"/>
    </source>
</evidence>
<dbReference type="PANTHER" id="PTHR35789">
    <property type="entry name" value="SPORE GERMINATION PROTEIN B3"/>
    <property type="match status" value="1"/>
</dbReference>
<keyword evidence="6" id="KW-0564">Palmitate</keyword>
<dbReference type="PANTHER" id="PTHR35789:SF1">
    <property type="entry name" value="SPORE GERMINATION PROTEIN B3"/>
    <property type="match status" value="1"/>
</dbReference>
<dbReference type="InterPro" id="IPR038501">
    <property type="entry name" value="Spore_GerAC_C_sf"/>
</dbReference>
<comment type="subcellular location">
    <subcellularLocation>
        <location evidence="1">Membrane</location>
        <topology evidence="1">Lipid-anchor</topology>
    </subcellularLocation>
</comment>
<evidence type="ECO:0000256" key="7">
    <source>
        <dbReference type="ARBA" id="ARBA00023288"/>
    </source>
</evidence>
<keyword evidence="4" id="KW-0732">Signal</keyword>
<evidence type="ECO:0000256" key="5">
    <source>
        <dbReference type="ARBA" id="ARBA00023136"/>
    </source>
</evidence>
<proteinExistence type="inferred from homology"/>
<evidence type="ECO:0000256" key="4">
    <source>
        <dbReference type="ARBA" id="ARBA00022729"/>
    </source>
</evidence>
<keyword evidence="5" id="KW-0472">Membrane</keyword>
<dbReference type="PROSITE" id="PS51257">
    <property type="entry name" value="PROKAR_LIPOPROTEIN"/>
    <property type="match status" value="1"/>
</dbReference>
<dbReference type="Proteomes" id="UP000679992">
    <property type="component" value="Unassembled WGS sequence"/>
</dbReference>
<dbReference type="InterPro" id="IPR008844">
    <property type="entry name" value="Spore_GerAC-like"/>
</dbReference>
<dbReference type="Pfam" id="PF25198">
    <property type="entry name" value="Spore_GerAC_N"/>
    <property type="match status" value="1"/>
</dbReference>
<keyword evidence="3" id="KW-0309">Germination</keyword>
<keyword evidence="7" id="KW-0449">Lipoprotein</keyword>
<feature type="domain" description="Spore germination GerAC-like C-terminal" evidence="8">
    <location>
        <begin position="214"/>
        <end position="370"/>
    </location>
</feature>
<evidence type="ECO:0000259" key="8">
    <source>
        <dbReference type="Pfam" id="PF05504"/>
    </source>
</evidence>
<evidence type="ECO:0000256" key="2">
    <source>
        <dbReference type="ARBA" id="ARBA00007886"/>
    </source>
</evidence>
<accession>A0ABQ4MF88</accession>
<dbReference type="Gene3D" id="3.30.300.210">
    <property type="entry name" value="Nutrient germinant receptor protein C, domain 3"/>
    <property type="match status" value="1"/>
</dbReference>
<dbReference type="InterPro" id="IPR046953">
    <property type="entry name" value="Spore_GerAC-like_C"/>
</dbReference>